<keyword evidence="5" id="KW-0808">Transferase</keyword>
<proteinExistence type="predicted"/>
<dbReference type="EMBL" id="FWFX01000002">
    <property type="protein sequence ID" value="SLN22404.1"/>
    <property type="molecule type" value="Genomic_DNA"/>
</dbReference>
<evidence type="ECO:0000313" key="5">
    <source>
        <dbReference type="EMBL" id="SLN22404.1"/>
    </source>
</evidence>
<evidence type="ECO:0000256" key="2">
    <source>
        <dbReference type="ARBA" id="ARBA00022741"/>
    </source>
</evidence>
<dbReference type="InterPro" id="IPR029787">
    <property type="entry name" value="Nucleotide_cyclase"/>
</dbReference>
<evidence type="ECO:0000313" key="6">
    <source>
        <dbReference type="Proteomes" id="UP000193061"/>
    </source>
</evidence>
<dbReference type="OrthoDB" id="9812260at2"/>
<dbReference type="AlphaFoldDB" id="A0A1X6YJ83"/>
<dbReference type="RefSeq" id="WP_085804383.1">
    <property type="nucleotide sequence ID" value="NZ_FWFX01000002.1"/>
</dbReference>
<dbReference type="Gene3D" id="3.30.70.270">
    <property type="match status" value="1"/>
</dbReference>
<feature type="domain" description="GGDEF" evidence="4">
    <location>
        <begin position="192"/>
        <end position="326"/>
    </location>
</feature>
<dbReference type="Pfam" id="PF07701">
    <property type="entry name" value="HNOBA"/>
    <property type="match status" value="1"/>
</dbReference>
<accession>A0A1X6YJ83</accession>
<dbReference type="CDD" id="cd01949">
    <property type="entry name" value="GGDEF"/>
    <property type="match status" value="1"/>
</dbReference>
<dbReference type="PANTHER" id="PTHR46663:SF4">
    <property type="entry name" value="DIGUANYLATE CYCLASE DGCT-RELATED"/>
    <property type="match status" value="1"/>
</dbReference>
<protein>
    <recommendedName>
        <fullName evidence="1">guanylate cyclase</fullName>
        <ecNumber evidence="1">4.6.1.2</ecNumber>
    </recommendedName>
</protein>
<dbReference type="PROSITE" id="PS50887">
    <property type="entry name" value="GGDEF"/>
    <property type="match status" value="1"/>
</dbReference>
<reference evidence="5 6" key="1">
    <citation type="submission" date="2017-03" db="EMBL/GenBank/DDBJ databases">
        <authorList>
            <person name="Afonso C.L."/>
            <person name="Miller P.J."/>
            <person name="Scott M.A."/>
            <person name="Spackman E."/>
            <person name="Goraichik I."/>
            <person name="Dimitrov K.M."/>
            <person name="Suarez D.L."/>
            <person name="Swayne D.E."/>
        </authorList>
    </citation>
    <scope>NUCLEOTIDE SEQUENCE [LARGE SCALE GENOMIC DNA]</scope>
    <source>
        <strain evidence="5 6">CECT 7450</strain>
    </source>
</reference>
<evidence type="ECO:0000256" key="3">
    <source>
        <dbReference type="ARBA" id="ARBA00023293"/>
    </source>
</evidence>
<organism evidence="5 6">
    <name type="scientific">Roseovarius albus</name>
    <dbReference type="NCBI Taxonomy" id="1247867"/>
    <lineage>
        <taxon>Bacteria</taxon>
        <taxon>Pseudomonadati</taxon>
        <taxon>Pseudomonadota</taxon>
        <taxon>Alphaproteobacteria</taxon>
        <taxon>Rhodobacterales</taxon>
        <taxon>Roseobacteraceae</taxon>
        <taxon>Roseovarius</taxon>
    </lineage>
</organism>
<evidence type="ECO:0000259" key="4">
    <source>
        <dbReference type="PROSITE" id="PS50887"/>
    </source>
</evidence>
<keyword evidence="3" id="KW-0141">cGMP biosynthesis</keyword>
<dbReference type="InterPro" id="IPR000160">
    <property type="entry name" value="GGDEF_dom"/>
</dbReference>
<dbReference type="GO" id="GO:0016779">
    <property type="term" value="F:nucleotidyltransferase activity"/>
    <property type="evidence" value="ECO:0007669"/>
    <property type="project" value="UniProtKB-KW"/>
</dbReference>
<dbReference type="InterPro" id="IPR011645">
    <property type="entry name" value="HNOB_dom_associated"/>
</dbReference>
<gene>
    <name evidence="5" type="primary">yegE</name>
    <name evidence="5" type="ORF">ROA7450_00837</name>
</gene>
<dbReference type="InterPro" id="IPR042463">
    <property type="entry name" value="HNOB_dom_associated_sf"/>
</dbReference>
<keyword evidence="5" id="KW-0548">Nucleotidyltransferase</keyword>
<dbReference type="NCBIfam" id="TIGR00254">
    <property type="entry name" value="GGDEF"/>
    <property type="match status" value="1"/>
</dbReference>
<dbReference type="SMART" id="SM00267">
    <property type="entry name" value="GGDEF"/>
    <property type="match status" value="1"/>
</dbReference>
<dbReference type="Gene3D" id="3.30.450.260">
    <property type="entry name" value="Haem NO binding associated domain"/>
    <property type="match status" value="1"/>
</dbReference>
<dbReference type="GO" id="GO:0004383">
    <property type="term" value="F:guanylate cyclase activity"/>
    <property type="evidence" value="ECO:0007669"/>
    <property type="project" value="UniProtKB-EC"/>
</dbReference>
<name>A0A1X6YJ83_9RHOB</name>
<dbReference type="GO" id="GO:0000166">
    <property type="term" value="F:nucleotide binding"/>
    <property type="evidence" value="ECO:0007669"/>
    <property type="project" value="UniProtKB-KW"/>
</dbReference>
<dbReference type="Pfam" id="PF00990">
    <property type="entry name" value="GGDEF"/>
    <property type="match status" value="1"/>
</dbReference>
<sequence>MTSNRANLNVDVLDAFCPLHVVVNKSGHITQAGRAFHKLCPGQDAVNRRILEVLEIKRPGQIYTLDDLLEAVGTKLHLQVRNEHRTELKGLMVPLPNGGGAVLNLSFGISVVEAVCDYELTNADFAPTDLAIELLYMAEAQSAALSASKKMNLRLQEARMMAEEQAFTDTLTGLKNRRALEPILERLIDREQDFALMHLDLDFFKAVNDVQGHAAGDQVLKVVAKRMCHETRPQDSIVRTGGDEFVIVLPGLKDAAQLDGLATRLIISIEGPITFENQLCKVSASIGTVLSLNYDSPEIDRMMDDADVALYGAKREGRGCHVTYRTALRLDDTSDHSADDQRAVS</sequence>
<keyword evidence="2" id="KW-0547">Nucleotide-binding</keyword>
<dbReference type="Proteomes" id="UP000193061">
    <property type="component" value="Unassembled WGS sequence"/>
</dbReference>
<keyword evidence="6" id="KW-1185">Reference proteome</keyword>
<dbReference type="PANTHER" id="PTHR46663">
    <property type="entry name" value="DIGUANYLATE CYCLASE DGCT-RELATED"/>
    <property type="match status" value="1"/>
</dbReference>
<evidence type="ECO:0000256" key="1">
    <source>
        <dbReference type="ARBA" id="ARBA00012202"/>
    </source>
</evidence>
<dbReference type="EC" id="4.6.1.2" evidence="1"/>
<dbReference type="SUPFAM" id="SSF55073">
    <property type="entry name" value="Nucleotide cyclase"/>
    <property type="match status" value="1"/>
</dbReference>
<dbReference type="InterPro" id="IPR043128">
    <property type="entry name" value="Rev_trsase/Diguanyl_cyclase"/>
</dbReference>
<dbReference type="InterPro" id="IPR052163">
    <property type="entry name" value="DGC-Regulatory_Protein"/>
</dbReference>